<dbReference type="InterPro" id="IPR038704">
    <property type="entry name" value="YEAST_sf"/>
</dbReference>
<dbReference type="Gene3D" id="2.60.40.1970">
    <property type="entry name" value="YEATS domain"/>
    <property type="match status" value="1"/>
</dbReference>
<protein>
    <recommendedName>
        <fullName evidence="4">YEATS domain-containing protein</fullName>
    </recommendedName>
</protein>
<dbReference type="GeneID" id="11498855"/>
<dbReference type="Pfam" id="PF03366">
    <property type="entry name" value="YEATS"/>
    <property type="match status" value="1"/>
</dbReference>
<dbReference type="GO" id="GO:0006355">
    <property type="term" value="P:regulation of DNA-templated transcription"/>
    <property type="evidence" value="ECO:0007669"/>
    <property type="project" value="InterPro"/>
</dbReference>
<proteinExistence type="predicted"/>
<dbReference type="STRING" id="1071378.G0WB45"/>
<organism evidence="5 6">
    <name type="scientific">Naumovozyma dairenensis (strain ATCC 10597 / BCRC 20456 / CBS 421 / NBRC 0211 / NRRL Y-12639)</name>
    <name type="common">Saccharomyces dairenensis</name>
    <dbReference type="NCBI Taxonomy" id="1071378"/>
    <lineage>
        <taxon>Eukaryota</taxon>
        <taxon>Fungi</taxon>
        <taxon>Dikarya</taxon>
        <taxon>Ascomycota</taxon>
        <taxon>Saccharomycotina</taxon>
        <taxon>Saccharomycetes</taxon>
        <taxon>Saccharomycetales</taxon>
        <taxon>Saccharomycetaceae</taxon>
        <taxon>Naumovozyma</taxon>
    </lineage>
</organism>
<dbReference type="HOGENOM" id="CLU_774078_0_0_1"/>
<feature type="domain" description="YEATS" evidence="4">
    <location>
        <begin position="121"/>
        <end position="259"/>
    </location>
</feature>
<reference evidence="5 6" key="1">
    <citation type="journal article" date="2011" name="Proc. Natl. Acad. Sci. U.S.A.">
        <title>Evolutionary erosion of yeast sex chromosomes by mating-type switching accidents.</title>
        <authorList>
            <person name="Gordon J.L."/>
            <person name="Armisen D."/>
            <person name="Proux-Wera E."/>
            <person name="Oheigeartaigh S.S."/>
            <person name="Byrne K.P."/>
            <person name="Wolfe K.H."/>
        </authorList>
    </citation>
    <scope>NUCLEOTIDE SEQUENCE [LARGE SCALE GENOMIC DNA]</scope>
    <source>
        <strain evidence="6">ATCC 10597 / BCRC 20456 / CBS 421 / NBRC 0211 / NRRL Y-12639</strain>
    </source>
</reference>
<keyword evidence="1 2" id="KW-0539">Nucleus</keyword>
<dbReference type="Proteomes" id="UP000000689">
    <property type="component" value="Chromosome 5"/>
</dbReference>
<dbReference type="EMBL" id="HE580271">
    <property type="protein sequence ID" value="CCD24965.1"/>
    <property type="molecule type" value="Genomic_DNA"/>
</dbReference>
<keyword evidence="6" id="KW-1185">Reference proteome</keyword>
<evidence type="ECO:0000313" key="5">
    <source>
        <dbReference type="EMBL" id="CCD24965.1"/>
    </source>
</evidence>
<dbReference type="eggNOG" id="KOG3149">
    <property type="taxonomic scope" value="Eukaryota"/>
</dbReference>
<feature type="region of interest" description="Disordered" evidence="3">
    <location>
        <begin position="74"/>
        <end position="99"/>
    </location>
</feature>
<evidence type="ECO:0000256" key="3">
    <source>
        <dbReference type="SAM" id="MobiDB-lite"/>
    </source>
</evidence>
<gene>
    <name evidence="5" type="primary">NDAI0E01490</name>
    <name evidence="5" type="ordered locus">NDAI_0E01490</name>
</gene>
<dbReference type="KEGG" id="ndi:NDAI_0E01490"/>
<dbReference type="AlphaFoldDB" id="G0WB45"/>
<comment type="subcellular location">
    <subcellularLocation>
        <location evidence="2">Nucleus</location>
    </subcellularLocation>
</comment>
<dbReference type="GO" id="GO:0005634">
    <property type="term" value="C:nucleus"/>
    <property type="evidence" value="ECO:0007669"/>
    <property type="project" value="UniProtKB-SubCell"/>
</dbReference>
<dbReference type="InterPro" id="IPR055129">
    <property type="entry name" value="YEATS_dom"/>
</dbReference>
<dbReference type="GO" id="GO:0000785">
    <property type="term" value="C:chromatin"/>
    <property type="evidence" value="ECO:0007669"/>
    <property type="project" value="UniProtKB-ARBA"/>
</dbReference>
<dbReference type="PROSITE" id="PS51037">
    <property type="entry name" value="YEATS"/>
    <property type="match status" value="1"/>
</dbReference>
<feature type="compositionally biased region" description="Polar residues" evidence="3">
    <location>
        <begin position="87"/>
        <end position="96"/>
    </location>
</feature>
<evidence type="ECO:0000256" key="2">
    <source>
        <dbReference type="PROSITE-ProRule" id="PRU00376"/>
    </source>
</evidence>
<evidence type="ECO:0000256" key="1">
    <source>
        <dbReference type="ARBA" id="ARBA00023242"/>
    </source>
</evidence>
<sequence>MQEPSLEIPVVNDPLADALKDVYDVVKLILRVKTQQVIIQDPPLTDQTIDEAIDSDDTVEETVSPSDDITILLQNSQGSERLHTIETSESGNGTQEELSKEGLHFESGTHNGHLMENKLVINGGYENNKEAIDGREEEDHDNDEDDGEGDELPLRKWRVEICLLDKEGNEIEASILKSCTYYLHPTFANPVRKISSPPFTLDEQGWGEFEFKIICNLIEQAGKFIVFHDLQFSEEAYAMDYSIYISCNTPLIRSFLESHHLLPDTSIENVDELIHKEIYKAHSKWIKEVPYYDEDLVDEITQMIINHPSVMTEINKYPRKEAFVMGFYQLPLDLLNSIRAHINKEHDVKQDVECSDGA</sequence>
<dbReference type="RefSeq" id="XP_003670208.1">
    <property type="nucleotide sequence ID" value="XM_003670160.1"/>
</dbReference>
<name>G0WB45_NAUDC</name>
<dbReference type="CDD" id="cd16905">
    <property type="entry name" value="YEATS_Taf14_like"/>
    <property type="match status" value="1"/>
</dbReference>
<accession>G0WB45</accession>
<evidence type="ECO:0000313" key="6">
    <source>
        <dbReference type="Proteomes" id="UP000000689"/>
    </source>
</evidence>
<dbReference type="OrthoDB" id="1741717at2759"/>
<dbReference type="InterPro" id="IPR005033">
    <property type="entry name" value="YEATS"/>
</dbReference>
<evidence type="ECO:0000259" key="4">
    <source>
        <dbReference type="PROSITE" id="PS51037"/>
    </source>
</evidence>
<dbReference type="PANTHER" id="PTHR23195">
    <property type="entry name" value="YEATS DOMAIN"/>
    <property type="match status" value="1"/>
</dbReference>